<dbReference type="GO" id="GO:0009014">
    <property type="term" value="F:succinyl-diaminopimelate desuccinylase activity"/>
    <property type="evidence" value="ECO:0007669"/>
    <property type="project" value="UniProtKB-UniRule"/>
</dbReference>
<evidence type="ECO:0000256" key="13">
    <source>
        <dbReference type="ARBA" id="ARBA00031891"/>
    </source>
</evidence>
<gene>
    <name evidence="15 17" type="primary">dapE</name>
    <name evidence="17" type="ORF">FLL45_18705</name>
</gene>
<evidence type="ECO:0000256" key="15">
    <source>
        <dbReference type="HAMAP-Rule" id="MF_01690"/>
    </source>
</evidence>
<dbReference type="InterPro" id="IPR002933">
    <property type="entry name" value="Peptidase_M20"/>
</dbReference>
<comment type="caution">
    <text evidence="17">The sequence shown here is derived from an EMBL/GenBank/DDBJ whole genome shotgun (WGS) entry which is preliminary data.</text>
</comment>
<dbReference type="AlphaFoldDB" id="A0A545T4T3"/>
<evidence type="ECO:0000259" key="16">
    <source>
        <dbReference type="Pfam" id="PF07687"/>
    </source>
</evidence>
<dbReference type="InterPro" id="IPR005941">
    <property type="entry name" value="DapE_proteobac"/>
</dbReference>
<dbReference type="SUPFAM" id="SSF55031">
    <property type="entry name" value="Bacterial exopeptidase dimerisation domain"/>
    <property type="match status" value="1"/>
</dbReference>
<evidence type="ECO:0000256" key="7">
    <source>
        <dbReference type="ARBA" id="ARBA00022723"/>
    </source>
</evidence>
<dbReference type="RefSeq" id="WP_142943580.1">
    <property type="nucleotide sequence ID" value="NZ_VIKR01000005.1"/>
</dbReference>
<comment type="function">
    <text evidence="15">Catalyzes the hydrolysis of N-succinyl-L,L-diaminopimelic acid (SDAP), forming succinate and LL-2,6-diaminopimelate (DAP), an intermediate involved in the bacterial biosynthesis of lysine and meso-diaminopimelic acid, an essential component of bacterial cell walls.</text>
</comment>
<evidence type="ECO:0000256" key="2">
    <source>
        <dbReference type="ARBA" id="ARBA00006746"/>
    </source>
</evidence>
<dbReference type="HAMAP" id="MF_01690">
    <property type="entry name" value="DapE"/>
    <property type="match status" value="1"/>
</dbReference>
<organism evidence="17 18">
    <name type="scientific">Aliikangiella marina</name>
    <dbReference type="NCBI Taxonomy" id="1712262"/>
    <lineage>
        <taxon>Bacteria</taxon>
        <taxon>Pseudomonadati</taxon>
        <taxon>Pseudomonadota</taxon>
        <taxon>Gammaproteobacteria</taxon>
        <taxon>Oceanospirillales</taxon>
        <taxon>Pleioneaceae</taxon>
        <taxon>Aliikangiella</taxon>
    </lineage>
</organism>
<dbReference type="PANTHER" id="PTHR43808:SF31">
    <property type="entry name" value="N-ACETYL-L-CITRULLINE DEACETYLASE"/>
    <property type="match status" value="1"/>
</dbReference>
<feature type="active site" evidence="15">
    <location>
        <position position="92"/>
    </location>
</feature>
<feature type="binding site" evidence="15">
    <location>
        <position position="372"/>
    </location>
    <ligand>
        <name>Zn(2+)</name>
        <dbReference type="ChEBI" id="CHEBI:29105"/>
        <label>2</label>
    </ligand>
</feature>
<evidence type="ECO:0000256" key="3">
    <source>
        <dbReference type="ARBA" id="ARBA00011738"/>
    </source>
</evidence>
<dbReference type="GO" id="GO:0008777">
    <property type="term" value="F:acetylornithine deacetylase activity"/>
    <property type="evidence" value="ECO:0007669"/>
    <property type="project" value="TreeGrafter"/>
</dbReference>
<dbReference type="GO" id="GO:0019877">
    <property type="term" value="P:diaminopimelate biosynthetic process"/>
    <property type="evidence" value="ECO:0007669"/>
    <property type="project" value="UniProtKB-UniRule"/>
</dbReference>
<dbReference type="PROSITE" id="PS00759">
    <property type="entry name" value="ARGE_DAPE_CPG2_2"/>
    <property type="match status" value="1"/>
</dbReference>
<dbReference type="Pfam" id="PF01546">
    <property type="entry name" value="Peptidase_M20"/>
    <property type="match status" value="1"/>
</dbReference>
<dbReference type="GO" id="GO:0009089">
    <property type="term" value="P:lysine biosynthetic process via diaminopimelate"/>
    <property type="evidence" value="ECO:0007669"/>
    <property type="project" value="UniProtKB-UniRule"/>
</dbReference>
<dbReference type="EC" id="3.5.1.18" evidence="4 15"/>
<feature type="binding site" evidence="15">
    <location>
        <position position="90"/>
    </location>
    <ligand>
        <name>Zn(2+)</name>
        <dbReference type="ChEBI" id="CHEBI:29105"/>
        <label>1</label>
    </ligand>
</feature>
<evidence type="ECO:0000256" key="10">
    <source>
        <dbReference type="ARBA" id="ARBA00022915"/>
    </source>
</evidence>
<dbReference type="Proteomes" id="UP000317839">
    <property type="component" value="Unassembled WGS sequence"/>
</dbReference>
<feature type="binding site" evidence="15">
    <location>
        <position position="123"/>
    </location>
    <ligand>
        <name>Zn(2+)</name>
        <dbReference type="ChEBI" id="CHEBI:29105"/>
        <label>2</label>
    </ligand>
</feature>
<evidence type="ECO:0000256" key="1">
    <source>
        <dbReference type="ARBA" id="ARBA00005130"/>
    </source>
</evidence>
<feature type="domain" description="Peptidase M20 dimerisation" evidence="16">
    <location>
        <begin position="199"/>
        <end position="306"/>
    </location>
</feature>
<comment type="similarity">
    <text evidence="2 15">Belongs to the peptidase M20A family. DapE subfamily.</text>
</comment>
<keyword evidence="11 15" id="KW-0457">Lysine biosynthesis</keyword>
<dbReference type="InterPro" id="IPR001261">
    <property type="entry name" value="ArgE/DapE_CS"/>
</dbReference>
<evidence type="ECO:0000256" key="4">
    <source>
        <dbReference type="ARBA" id="ARBA00011921"/>
    </source>
</evidence>
<dbReference type="NCBIfam" id="TIGR01246">
    <property type="entry name" value="dapE_proteo"/>
    <property type="match status" value="1"/>
</dbReference>
<dbReference type="PANTHER" id="PTHR43808">
    <property type="entry name" value="ACETYLORNITHINE DEACETYLASE"/>
    <property type="match status" value="1"/>
</dbReference>
<evidence type="ECO:0000256" key="5">
    <source>
        <dbReference type="ARBA" id="ARBA00022391"/>
    </source>
</evidence>
<keyword evidence="18" id="KW-1185">Reference proteome</keyword>
<dbReference type="GO" id="GO:0006526">
    <property type="term" value="P:L-arginine biosynthetic process"/>
    <property type="evidence" value="ECO:0007669"/>
    <property type="project" value="TreeGrafter"/>
</dbReference>
<dbReference type="Gene3D" id="3.40.630.10">
    <property type="entry name" value="Zn peptidases"/>
    <property type="match status" value="2"/>
</dbReference>
<evidence type="ECO:0000256" key="11">
    <source>
        <dbReference type="ARBA" id="ARBA00023154"/>
    </source>
</evidence>
<dbReference type="SUPFAM" id="SSF53187">
    <property type="entry name" value="Zn-dependent exopeptidases"/>
    <property type="match status" value="1"/>
</dbReference>
<evidence type="ECO:0000313" key="17">
    <source>
        <dbReference type="EMBL" id="TQV72250.1"/>
    </source>
</evidence>
<comment type="catalytic activity">
    <reaction evidence="14 15">
        <text>N-succinyl-(2S,6S)-2,6-diaminopimelate + H2O = (2S,6S)-2,6-diaminopimelate + succinate</text>
        <dbReference type="Rhea" id="RHEA:22608"/>
        <dbReference type="ChEBI" id="CHEBI:15377"/>
        <dbReference type="ChEBI" id="CHEBI:30031"/>
        <dbReference type="ChEBI" id="CHEBI:57609"/>
        <dbReference type="ChEBI" id="CHEBI:58087"/>
        <dbReference type="EC" id="3.5.1.18"/>
    </reaction>
</comment>
<keyword evidence="6 15" id="KW-0028">Amino-acid biosynthesis</keyword>
<dbReference type="GO" id="GO:0050897">
    <property type="term" value="F:cobalt ion binding"/>
    <property type="evidence" value="ECO:0007669"/>
    <property type="project" value="UniProtKB-UniRule"/>
</dbReference>
<dbReference type="InterPro" id="IPR011650">
    <property type="entry name" value="Peptidase_M20_dimer"/>
</dbReference>
<feature type="binding site" evidence="15">
    <location>
        <position position="123"/>
    </location>
    <ligand>
        <name>Zn(2+)</name>
        <dbReference type="ChEBI" id="CHEBI:29105"/>
        <label>1</label>
    </ligand>
</feature>
<comment type="subunit">
    <text evidence="3 15">Homodimer.</text>
</comment>
<evidence type="ECO:0000256" key="14">
    <source>
        <dbReference type="ARBA" id="ARBA00051301"/>
    </source>
</evidence>
<dbReference type="GO" id="GO:0008270">
    <property type="term" value="F:zinc ion binding"/>
    <property type="evidence" value="ECO:0007669"/>
    <property type="project" value="UniProtKB-UniRule"/>
</dbReference>
<dbReference type="EMBL" id="VIKR01000005">
    <property type="protein sequence ID" value="TQV72250.1"/>
    <property type="molecule type" value="Genomic_DNA"/>
</dbReference>
<keyword evidence="10 15" id="KW-0220">Diaminopimelate biosynthesis</keyword>
<sequence>MFAIKRLQQFNNKVDVQLPTAEDLQQATLSLTNALVEKPSVTPNDAGCLTMIENRLRKINMLNERFDSAPVTNLFSSYGNNKPLLVLVGHVDVVPPGDLSNWHTDPFVPVEKDGYLYGRGSVDMKSSVAAMVVALEEFEKLKLHKNIDIGLVLTSDEEGEATQGVKYLVEQLQLKGKRAQWALVGEPSSEETLGDSIKVGRRGSLTGRVILKGRQGHVGYPAQIINPVKSASKLLAKFESKQWDLPSRFFPATSFQTVKFICDSGAENISPASLEFIFNLRYSPKQTLEKLRGYIEKKIQKTGLEYEIEWKVDAEPFLTHRSPIRKCVEQVIEQELAISPKLSTAGGTSDGRFFAKTGTHVVELGLCNKTIHQANERVPVADLGKLAALYLNILIQMNQANA</sequence>
<dbReference type="InterPro" id="IPR050072">
    <property type="entry name" value="Peptidase_M20A"/>
</dbReference>
<dbReference type="OrthoDB" id="9809784at2"/>
<feature type="active site" description="Proton acceptor" evidence="15">
    <location>
        <position position="157"/>
    </location>
</feature>
<dbReference type="Pfam" id="PF07687">
    <property type="entry name" value="M20_dimer"/>
    <property type="match status" value="1"/>
</dbReference>
<evidence type="ECO:0000256" key="12">
    <source>
        <dbReference type="ARBA" id="ARBA00023285"/>
    </source>
</evidence>
<keyword evidence="9 15" id="KW-0862">Zinc</keyword>
<feature type="binding site" evidence="15">
    <location>
        <position position="186"/>
    </location>
    <ligand>
        <name>Zn(2+)</name>
        <dbReference type="ChEBI" id="CHEBI:29105"/>
        <label>1</label>
    </ligand>
</feature>
<protein>
    <recommendedName>
        <fullName evidence="5 15">Succinyl-diaminopimelate desuccinylase</fullName>
        <shortName evidence="15">SDAP desuccinylase</shortName>
        <ecNumber evidence="4 15">3.5.1.18</ecNumber>
    </recommendedName>
    <alternativeName>
        <fullName evidence="13 15">N-succinyl-LL-2,6-diaminoheptanedioate amidohydrolase</fullName>
    </alternativeName>
</protein>
<evidence type="ECO:0000256" key="6">
    <source>
        <dbReference type="ARBA" id="ARBA00022605"/>
    </source>
</evidence>
<evidence type="ECO:0000256" key="9">
    <source>
        <dbReference type="ARBA" id="ARBA00022833"/>
    </source>
</evidence>
<keyword evidence="8 15" id="KW-0378">Hydrolase</keyword>
<evidence type="ECO:0000256" key="8">
    <source>
        <dbReference type="ARBA" id="ARBA00022801"/>
    </source>
</evidence>
<dbReference type="NCBIfam" id="NF009557">
    <property type="entry name" value="PRK13009.1"/>
    <property type="match status" value="1"/>
</dbReference>
<feature type="binding site" evidence="15">
    <location>
        <position position="158"/>
    </location>
    <ligand>
        <name>Zn(2+)</name>
        <dbReference type="ChEBI" id="CHEBI:29105"/>
        <label>2</label>
    </ligand>
</feature>
<dbReference type="UniPathway" id="UPA00034">
    <property type="reaction ID" value="UER00021"/>
</dbReference>
<reference evidence="17 18" key="1">
    <citation type="submission" date="2019-06" db="EMBL/GenBank/DDBJ databases">
        <title>Draft genome of Aliikangiella marina GYP-15.</title>
        <authorList>
            <person name="Wang G."/>
        </authorList>
    </citation>
    <scope>NUCLEOTIDE SEQUENCE [LARGE SCALE GENOMIC DNA]</scope>
    <source>
        <strain evidence="17 18">GYP-15</strain>
    </source>
</reference>
<comment type="pathway">
    <text evidence="1 15">Amino-acid biosynthesis; L-lysine biosynthesis via DAP pathway; LL-2,6-diaminopimelate from (S)-tetrahydrodipicolinate (succinylase route): step 3/3.</text>
</comment>
<dbReference type="InterPro" id="IPR036264">
    <property type="entry name" value="Bact_exopeptidase_dim_dom"/>
</dbReference>
<evidence type="ECO:0000313" key="18">
    <source>
        <dbReference type="Proteomes" id="UP000317839"/>
    </source>
</evidence>
<keyword evidence="7 15" id="KW-0479">Metal-binding</keyword>
<proteinExistence type="inferred from homology"/>
<comment type="cofactor">
    <cofactor evidence="15">
        <name>Zn(2+)</name>
        <dbReference type="ChEBI" id="CHEBI:29105"/>
    </cofactor>
    <cofactor evidence="15">
        <name>Co(2+)</name>
        <dbReference type="ChEBI" id="CHEBI:48828"/>
    </cofactor>
    <text evidence="15">Binds 2 Zn(2+) or Co(2+) ions per subunit.</text>
</comment>
<name>A0A545T4T3_9GAMM</name>
<keyword evidence="12 15" id="KW-0170">Cobalt</keyword>
<accession>A0A545T4T3</accession>